<feature type="chain" id="PRO_5015408180" evidence="1">
    <location>
        <begin position="21"/>
        <end position="638"/>
    </location>
</feature>
<proteinExistence type="predicted"/>
<organism evidence="2 3">
    <name type="scientific">Pomacea canaliculata</name>
    <name type="common">Golden apple snail</name>
    <dbReference type="NCBI Taxonomy" id="400727"/>
    <lineage>
        <taxon>Eukaryota</taxon>
        <taxon>Metazoa</taxon>
        <taxon>Spiralia</taxon>
        <taxon>Lophotrochozoa</taxon>
        <taxon>Mollusca</taxon>
        <taxon>Gastropoda</taxon>
        <taxon>Caenogastropoda</taxon>
        <taxon>Architaenioglossa</taxon>
        <taxon>Ampullarioidea</taxon>
        <taxon>Ampullariidae</taxon>
        <taxon>Pomacea</taxon>
    </lineage>
</organism>
<accession>A0A2T7NED9</accession>
<protein>
    <submittedName>
        <fullName evidence="2">Uncharacterized protein</fullName>
    </submittedName>
</protein>
<dbReference type="Pfam" id="PF05960">
    <property type="entry name" value="DUF885"/>
    <property type="match status" value="1"/>
</dbReference>
<dbReference type="InterPro" id="IPR010281">
    <property type="entry name" value="DUF885"/>
</dbReference>
<keyword evidence="3" id="KW-1185">Reference proteome</keyword>
<feature type="signal peptide" evidence="1">
    <location>
        <begin position="1"/>
        <end position="20"/>
    </location>
</feature>
<sequence length="638" mass="74699">MDGLTPLLLIALAMVTLTSTLNLKRYRREETPIEDLMNDERNAVRNCPGYIWKWAFLKEGDVEDPFKEGNYTDEQKLTLIEKEFYRFILIHFPDSFPNMSSPDPPTLYDWGFEVIECRKATMLMFLKALLSANKSVLSPKLQVRYLTLHYILTTYIENMEKWKYFVGITRLSNYEGFFLHDMHYVLHKMQRHWTKWTNHTIILTFNLLQSMVLNVTYTLKHAMKRKIATSLYSIYLLPKIFDELMTPAEIYKIKSLLRAYDGSSPDGFYDNLLVHPLERYPVTKILPKARRALGYQMSAMKSFLKHVYWKNLRPSPSVVSLPDGKEFYIACLEWYLGEPSPDPDRIMDHAEWEVLKISEAVEEMMEADFFDYEMTTYFQKLKREVTPISTGEIVTEMHRLLNEVIKPKLSKVMDVELPPNPKIVLLKHWWDRTFYDRGTLYINPRNAFRHRLLPMAMRYGIPGEHFRFATLLNRTDVPEYLKWPVLKRGAVPTIPQTPFPAFHWGWGAYAEALSLEMGLQRSKLNRLAFYAERMLRATAAAVDVGIHWKKWSRSTAASYLYDHNSFPEEFLAQVLDSAISLPGEATAALMGQSKLQDLRQIAEMEYESKFNLKKFHKKVLDVIPGLQISLTSVIRDPW</sequence>
<dbReference type="EMBL" id="PZQS01000013">
    <property type="protein sequence ID" value="PVD19543.1"/>
    <property type="molecule type" value="Genomic_DNA"/>
</dbReference>
<dbReference type="PANTHER" id="PTHR33361:SF2">
    <property type="entry name" value="DUF885 DOMAIN-CONTAINING PROTEIN"/>
    <property type="match status" value="1"/>
</dbReference>
<comment type="caution">
    <text evidence="2">The sequence shown here is derived from an EMBL/GenBank/DDBJ whole genome shotgun (WGS) entry which is preliminary data.</text>
</comment>
<keyword evidence="1" id="KW-0732">Signal</keyword>
<evidence type="ECO:0000313" key="2">
    <source>
        <dbReference type="EMBL" id="PVD19543.1"/>
    </source>
</evidence>
<dbReference type="AlphaFoldDB" id="A0A2T7NED9"/>
<dbReference type="PANTHER" id="PTHR33361">
    <property type="entry name" value="GLR0591 PROTEIN"/>
    <property type="match status" value="1"/>
</dbReference>
<evidence type="ECO:0000256" key="1">
    <source>
        <dbReference type="SAM" id="SignalP"/>
    </source>
</evidence>
<gene>
    <name evidence="2" type="ORF">C0Q70_20032</name>
</gene>
<reference evidence="2 3" key="1">
    <citation type="submission" date="2018-04" db="EMBL/GenBank/DDBJ databases">
        <title>The genome of golden apple snail Pomacea canaliculata provides insight into stress tolerance and invasive adaptation.</title>
        <authorList>
            <person name="Liu C."/>
            <person name="Liu B."/>
            <person name="Ren Y."/>
            <person name="Zhang Y."/>
            <person name="Wang H."/>
            <person name="Li S."/>
            <person name="Jiang F."/>
            <person name="Yin L."/>
            <person name="Zhang G."/>
            <person name="Qian W."/>
            <person name="Fan W."/>
        </authorList>
    </citation>
    <scope>NUCLEOTIDE SEQUENCE [LARGE SCALE GENOMIC DNA]</scope>
    <source>
        <strain evidence="2">SZHN2017</strain>
        <tissue evidence="2">Muscle</tissue>
    </source>
</reference>
<dbReference type="Proteomes" id="UP000245119">
    <property type="component" value="Linkage Group LG13"/>
</dbReference>
<evidence type="ECO:0000313" key="3">
    <source>
        <dbReference type="Proteomes" id="UP000245119"/>
    </source>
</evidence>
<name>A0A2T7NED9_POMCA</name>